<feature type="compositionally biased region" description="Polar residues" evidence="1">
    <location>
        <begin position="371"/>
        <end position="389"/>
    </location>
</feature>
<dbReference type="InterPro" id="IPR024964">
    <property type="entry name" value="CTLH/CRA"/>
</dbReference>
<sequence length="433" mass="48763">MGPKYYKQRVYELKEWNDKVAKEQELVTGGKSGIESSLPMLLLNYFIINAYEDASCRMAKELGYISSNRDLLQFNTLFKIPERSRILNLVKLGQISDAMDMIKNNFGLEILQEENDQHYAGDVSFSNSTYDSKHVNDNSLLPHTPKDKNTENEDDLHFKLLLLNLIEMIRNNKKKNKGAEVDKDFIISLISYSKEKLAPKALKNESHMKQLELIMTLLLMPQGLKTDLPYDLNKLYSLSLRRKVAALINQKLLKSIYPDITNQTKFPNVLQSPESMTILDHKSSNYKSVLRTDVKPQELQNTTHVVAANMSANATSAGSNSVSDSTSSAISGTASLDNQSGTLSTISASTTNNSLRTNMSSERSGRGSIKDSATTNNTNQLGKNDDILNNQDSNLIPDIRFESKLSQILKLWAWCENEFHQHDYGIPRVQNKA</sequence>
<accession>A0A9P6WD16</accession>
<protein>
    <recommendedName>
        <fullName evidence="2">CTLH domain-containing protein</fullName>
    </recommendedName>
</protein>
<dbReference type="Proteomes" id="UP000750334">
    <property type="component" value="Unassembled WGS sequence"/>
</dbReference>
<dbReference type="SMART" id="SM00757">
    <property type="entry name" value="CRA"/>
    <property type="match status" value="1"/>
</dbReference>
<dbReference type="InterPro" id="IPR006595">
    <property type="entry name" value="CTLH_C"/>
</dbReference>
<keyword evidence="4" id="KW-1185">Reference proteome</keyword>
<dbReference type="InterPro" id="IPR013144">
    <property type="entry name" value="CRA_dom"/>
</dbReference>
<comment type="caution">
    <text evidence="3">The sequence shown here is derived from an EMBL/GenBank/DDBJ whole genome shotgun (WGS) entry which is preliminary data.</text>
</comment>
<evidence type="ECO:0000256" key="1">
    <source>
        <dbReference type="SAM" id="MobiDB-lite"/>
    </source>
</evidence>
<dbReference type="AlphaFoldDB" id="A0A9P6WD16"/>
<organism evidence="3 4">
    <name type="scientific">Maudiozyma exigua</name>
    <name type="common">Yeast</name>
    <name type="synonym">Kazachstania exigua</name>
    <dbReference type="NCBI Taxonomy" id="34358"/>
    <lineage>
        <taxon>Eukaryota</taxon>
        <taxon>Fungi</taxon>
        <taxon>Dikarya</taxon>
        <taxon>Ascomycota</taxon>
        <taxon>Saccharomycotina</taxon>
        <taxon>Saccharomycetes</taxon>
        <taxon>Saccharomycetales</taxon>
        <taxon>Saccharomycetaceae</taxon>
        <taxon>Maudiozyma</taxon>
    </lineage>
</organism>
<dbReference type="PROSITE" id="PS50897">
    <property type="entry name" value="CTLH"/>
    <property type="match status" value="1"/>
</dbReference>
<dbReference type="Pfam" id="PF10607">
    <property type="entry name" value="CTLH"/>
    <property type="match status" value="1"/>
</dbReference>
<reference evidence="3 4" key="1">
    <citation type="submission" date="2020-11" db="EMBL/GenBank/DDBJ databases">
        <title>Kefir isolates.</title>
        <authorList>
            <person name="Marcisauskas S."/>
            <person name="Kim Y."/>
            <person name="Blasche S."/>
        </authorList>
    </citation>
    <scope>NUCLEOTIDE SEQUENCE [LARGE SCALE GENOMIC DNA]</scope>
    <source>
        <strain evidence="3 4">OG2</strain>
    </source>
</reference>
<feature type="domain" description="CTLH" evidence="2">
    <location>
        <begin position="79"/>
        <end position="176"/>
    </location>
</feature>
<gene>
    <name evidence="3" type="ORF">C6P45_001804</name>
</gene>
<proteinExistence type="predicted"/>
<dbReference type="OrthoDB" id="2415936at2759"/>
<evidence type="ECO:0000259" key="2">
    <source>
        <dbReference type="PROSITE" id="PS50897"/>
    </source>
</evidence>
<evidence type="ECO:0000313" key="4">
    <source>
        <dbReference type="Proteomes" id="UP000750334"/>
    </source>
</evidence>
<feature type="region of interest" description="Disordered" evidence="1">
    <location>
        <begin position="314"/>
        <end position="389"/>
    </location>
</feature>
<name>A0A9P6WD16_MAUEX</name>
<evidence type="ECO:0000313" key="3">
    <source>
        <dbReference type="EMBL" id="KAG0670795.1"/>
    </source>
</evidence>
<feature type="compositionally biased region" description="Polar residues" evidence="1">
    <location>
        <begin position="314"/>
        <end position="362"/>
    </location>
</feature>
<dbReference type="EMBL" id="PUHR01000019">
    <property type="protein sequence ID" value="KAG0670795.1"/>
    <property type="molecule type" value="Genomic_DNA"/>
</dbReference>